<sequence>MNRTVRQFISPIELFRFSVVDAPAEKKIQMQKIGVIYFLYLLLYAGLEFTLPFLTHLRFNFNSIQQGKIYLFTGLLMLPIQSCVVRRTPMIRQKCVVKIGIMCIIPAFMVVAQATNQFTLYLGLFLYAIVFWLSGPTWCYMIGGTLLTIPLILLIRLENPVHDLKKTS</sequence>
<feature type="transmembrane region" description="Helical" evidence="1">
    <location>
        <begin position="95"/>
        <end position="112"/>
    </location>
</feature>
<keyword evidence="3" id="KW-1185">Reference proteome</keyword>
<accession>A0A0D8X9D3</accession>
<feature type="transmembrane region" description="Helical" evidence="1">
    <location>
        <begin position="124"/>
        <end position="155"/>
    </location>
</feature>
<organism evidence="2 3">
    <name type="scientific">Dictyocaulus viviparus</name>
    <name type="common">Bovine lungworm</name>
    <dbReference type="NCBI Taxonomy" id="29172"/>
    <lineage>
        <taxon>Eukaryota</taxon>
        <taxon>Metazoa</taxon>
        <taxon>Ecdysozoa</taxon>
        <taxon>Nematoda</taxon>
        <taxon>Chromadorea</taxon>
        <taxon>Rhabditida</taxon>
        <taxon>Rhabditina</taxon>
        <taxon>Rhabditomorpha</taxon>
        <taxon>Strongyloidea</taxon>
        <taxon>Metastrongylidae</taxon>
        <taxon>Dictyocaulus</taxon>
    </lineage>
</organism>
<feature type="transmembrane region" description="Helical" evidence="1">
    <location>
        <begin position="35"/>
        <end position="57"/>
    </location>
</feature>
<dbReference type="SUPFAM" id="SSF103473">
    <property type="entry name" value="MFS general substrate transporter"/>
    <property type="match status" value="1"/>
</dbReference>
<evidence type="ECO:0000256" key="1">
    <source>
        <dbReference type="SAM" id="Phobius"/>
    </source>
</evidence>
<dbReference type="Gene3D" id="1.20.1250.20">
    <property type="entry name" value="MFS general substrate transporter like domains"/>
    <property type="match status" value="1"/>
</dbReference>
<name>A0A0D8X9D3_DICVI</name>
<dbReference type="OrthoDB" id="196650at2759"/>
<evidence type="ECO:0008006" key="4">
    <source>
        <dbReference type="Google" id="ProtNLM"/>
    </source>
</evidence>
<keyword evidence="1" id="KW-1133">Transmembrane helix</keyword>
<protein>
    <recommendedName>
        <fullName evidence="4">Major facilitator superfamily associated domain-containing protein</fullName>
    </recommendedName>
</protein>
<dbReference type="InterPro" id="IPR036259">
    <property type="entry name" value="MFS_trans_sf"/>
</dbReference>
<reference evidence="2 3" key="1">
    <citation type="submission" date="2013-11" db="EMBL/GenBank/DDBJ databases">
        <title>Draft genome of the bovine lungworm Dictyocaulus viviparus.</title>
        <authorList>
            <person name="Mitreva M."/>
        </authorList>
    </citation>
    <scope>NUCLEOTIDE SEQUENCE [LARGE SCALE GENOMIC DNA]</scope>
    <source>
        <strain evidence="2 3">HannoverDv2000</strain>
    </source>
</reference>
<evidence type="ECO:0000313" key="3">
    <source>
        <dbReference type="Proteomes" id="UP000053766"/>
    </source>
</evidence>
<gene>
    <name evidence="2" type="ORF">DICVIV_12844</name>
</gene>
<dbReference type="STRING" id="29172.A0A0D8X9D3"/>
<dbReference type="Proteomes" id="UP000053766">
    <property type="component" value="Unassembled WGS sequence"/>
</dbReference>
<evidence type="ECO:0000313" key="2">
    <source>
        <dbReference type="EMBL" id="KJH41185.1"/>
    </source>
</evidence>
<reference evidence="3" key="2">
    <citation type="journal article" date="2016" name="Sci. Rep.">
        <title>Dictyocaulus viviparus genome, variome and transcriptome elucidate lungworm biology and support future intervention.</title>
        <authorList>
            <person name="McNulty S.N."/>
            <person name="Strube C."/>
            <person name="Rosa B.A."/>
            <person name="Martin J.C."/>
            <person name="Tyagi R."/>
            <person name="Choi Y.J."/>
            <person name="Wang Q."/>
            <person name="Hallsworth Pepin K."/>
            <person name="Zhang X."/>
            <person name="Ozersky P."/>
            <person name="Wilson R.K."/>
            <person name="Sternberg P.W."/>
            <person name="Gasser R.B."/>
            <person name="Mitreva M."/>
        </authorList>
    </citation>
    <scope>NUCLEOTIDE SEQUENCE [LARGE SCALE GENOMIC DNA]</scope>
    <source>
        <strain evidence="3">HannoverDv2000</strain>
    </source>
</reference>
<feature type="transmembrane region" description="Helical" evidence="1">
    <location>
        <begin position="69"/>
        <end position="88"/>
    </location>
</feature>
<dbReference type="EMBL" id="KN716884">
    <property type="protein sequence ID" value="KJH41185.1"/>
    <property type="molecule type" value="Genomic_DNA"/>
</dbReference>
<proteinExistence type="predicted"/>
<dbReference type="AlphaFoldDB" id="A0A0D8X9D3"/>
<keyword evidence="1" id="KW-0472">Membrane</keyword>
<keyword evidence="1" id="KW-0812">Transmembrane</keyword>